<dbReference type="InterPro" id="IPR033985">
    <property type="entry name" value="SusD-like_N"/>
</dbReference>
<gene>
    <name evidence="8" type="ORF">HMPREF9455_02306</name>
</gene>
<dbReference type="AlphaFoldDB" id="F5IYS6"/>
<feature type="domain" description="SusD-like N-terminal" evidence="7">
    <location>
        <begin position="103"/>
        <end position="253"/>
    </location>
</feature>
<keyword evidence="5" id="KW-0998">Cell outer membrane</keyword>
<comment type="similarity">
    <text evidence="2">Belongs to the SusD family.</text>
</comment>
<comment type="subcellular location">
    <subcellularLocation>
        <location evidence="1">Cell outer membrane</location>
    </subcellularLocation>
</comment>
<evidence type="ECO:0008006" key="10">
    <source>
        <dbReference type="Google" id="ProtNLM"/>
    </source>
</evidence>
<evidence type="ECO:0000256" key="4">
    <source>
        <dbReference type="ARBA" id="ARBA00023136"/>
    </source>
</evidence>
<name>F5IYS6_9BACT</name>
<protein>
    <recommendedName>
        <fullName evidence="10">RagB/SusD domain-containing protein</fullName>
    </recommendedName>
</protein>
<reference evidence="8 9" key="1">
    <citation type="submission" date="2011-04" db="EMBL/GenBank/DDBJ databases">
        <title>The Genome Sequence of Dysgonomonas gadei ATCC BAA-286.</title>
        <authorList>
            <consortium name="The Broad Institute Genome Sequencing Platform"/>
            <person name="Earl A."/>
            <person name="Ward D."/>
            <person name="Feldgarden M."/>
            <person name="Gevers D."/>
            <person name="Pudlo N."/>
            <person name="Martens E."/>
            <person name="Allen-Vercoe E."/>
            <person name="Young S.K."/>
            <person name="Zeng Q."/>
            <person name="Gargeya S."/>
            <person name="Fitzgerald M."/>
            <person name="Haas B."/>
            <person name="Abouelleil A."/>
            <person name="Alvarado L."/>
            <person name="Arachchi H.M."/>
            <person name="Berlin A."/>
            <person name="Brown A."/>
            <person name="Chapman S.B."/>
            <person name="Chen Z."/>
            <person name="Dunbar C."/>
            <person name="Freedman E."/>
            <person name="Gearin G."/>
            <person name="Gellesch M."/>
            <person name="Goldberg J."/>
            <person name="Griggs A."/>
            <person name="Gujja S."/>
            <person name="Heiman D."/>
            <person name="Howarth C."/>
            <person name="Larson L."/>
            <person name="Lui A."/>
            <person name="MacDonald P.J.P."/>
            <person name="Mehta T."/>
            <person name="Montmayeur A."/>
            <person name="Murphy C."/>
            <person name="Neiman D."/>
            <person name="Pearson M."/>
            <person name="Priest M."/>
            <person name="Roberts A."/>
            <person name="Saif S."/>
            <person name="Shea T."/>
            <person name="Shenoy N."/>
            <person name="Sisk P."/>
            <person name="Stolte C."/>
            <person name="Sykes S."/>
            <person name="Yandava C."/>
            <person name="Wortman J."/>
            <person name="Nusbaum C."/>
            <person name="Birren B."/>
        </authorList>
    </citation>
    <scope>NUCLEOTIDE SEQUENCE [LARGE SCALE GENOMIC DNA]</scope>
    <source>
        <strain evidence="8 9">ATCC BAA-286</strain>
    </source>
</reference>
<keyword evidence="4" id="KW-0472">Membrane</keyword>
<sequence>MKTSMNNNSPKHMVTLLCEFPYIRQKQNYRMKKYLLYIGCLLALATNSGCDDFLDKAPLDKLVNDSYWVDEVSLRAYSQDFYSTYFVGYAQDYRAFGGYFSGDSYNDDFLLTSDNVSDTNQRLFFPTTNTTGINSVTTLWTDQYKIVRKANVMLEKIPGMTISDEAKNHWMAIARFFRATAYSTLVKTYGDVPYIELAVVDAKDYDILYKDRDPQVTVVNKILEDYNYALQYIRANDGIRQVNKSVVGAFMSRNMLYHATWLKYHGTTVGPTSQPVSNTELSKFFKGAIDGAESVMESHNYSIGNTYNALFTSESLADNPEIIFYREYTTGIACNALMAYNAKEDQKLGGATIDAIDSYLCLDGLPIRQSPSYQGQSDPSIKNSFKDRDPRIYDTFVDTLRILNSGLFSAASPTGFASKKFLNEDWLLGGSPYVTGILSPADAPIIRYAEVLLNYVEARYEISKIGGEAFSQADLDKSINEIRKRTLTKWGETPAVSRKMPNITLSGNNIAVNNTVINDPDRDPSVDPVLWEIRRERRTELIMEGRRSDDLNRWAKFEYLNTGTSNNPNKTVLGAWIDKADYPGIAAAVKLFDPENPVATPTKGYISYFSISSPLRSFTKGDIKSERNYLRSIPAAQITIYKDKGYTLTQNPGW</sequence>
<dbReference type="HOGENOM" id="CLU_015553_0_1_10"/>
<evidence type="ECO:0000259" key="7">
    <source>
        <dbReference type="Pfam" id="PF14322"/>
    </source>
</evidence>
<proteinExistence type="inferred from homology"/>
<evidence type="ECO:0000256" key="1">
    <source>
        <dbReference type="ARBA" id="ARBA00004442"/>
    </source>
</evidence>
<evidence type="ECO:0000256" key="5">
    <source>
        <dbReference type="ARBA" id="ARBA00023237"/>
    </source>
</evidence>
<dbReference type="InterPro" id="IPR011990">
    <property type="entry name" value="TPR-like_helical_dom_sf"/>
</dbReference>
<evidence type="ECO:0000256" key="2">
    <source>
        <dbReference type="ARBA" id="ARBA00006275"/>
    </source>
</evidence>
<evidence type="ECO:0000313" key="8">
    <source>
        <dbReference type="EMBL" id="EGK01473.1"/>
    </source>
</evidence>
<dbReference type="GO" id="GO:0009279">
    <property type="term" value="C:cell outer membrane"/>
    <property type="evidence" value="ECO:0007669"/>
    <property type="project" value="UniProtKB-SubCell"/>
</dbReference>
<dbReference type="eggNOG" id="COG0547">
    <property type="taxonomic scope" value="Bacteria"/>
</dbReference>
<feature type="domain" description="RagB/SusD" evidence="6">
    <location>
        <begin position="350"/>
        <end position="654"/>
    </location>
</feature>
<dbReference type="EMBL" id="ADLV01000027">
    <property type="protein sequence ID" value="EGK01473.1"/>
    <property type="molecule type" value="Genomic_DNA"/>
</dbReference>
<dbReference type="Gene3D" id="1.25.40.390">
    <property type="match status" value="1"/>
</dbReference>
<evidence type="ECO:0000259" key="6">
    <source>
        <dbReference type="Pfam" id="PF07980"/>
    </source>
</evidence>
<dbReference type="Pfam" id="PF07980">
    <property type="entry name" value="SusD_RagB"/>
    <property type="match status" value="1"/>
</dbReference>
<dbReference type="STRING" id="742766.HMPREF9455_02306"/>
<dbReference type="Pfam" id="PF14322">
    <property type="entry name" value="SusD-like_3"/>
    <property type="match status" value="1"/>
</dbReference>
<evidence type="ECO:0000313" key="9">
    <source>
        <dbReference type="Proteomes" id="UP000004913"/>
    </source>
</evidence>
<dbReference type="Proteomes" id="UP000004913">
    <property type="component" value="Unassembled WGS sequence"/>
</dbReference>
<keyword evidence="3" id="KW-0732">Signal</keyword>
<keyword evidence="9" id="KW-1185">Reference proteome</keyword>
<evidence type="ECO:0000256" key="3">
    <source>
        <dbReference type="ARBA" id="ARBA00022729"/>
    </source>
</evidence>
<accession>F5IYS6</accession>
<organism evidence="8 9">
    <name type="scientific">Dysgonomonas gadei ATCC BAA-286</name>
    <dbReference type="NCBI Taxonomy" id="742766"/>
    <lineage>
        <taxon>Bacteria</taxon>
        <taxon>Pseudomonadati</taxon>
        <taxon>Bacteroidota</taxon>
        <taxon>Bacteroidia</taxon>
        <taxon>Bacteroidales</taxon>
        <taxon>Dysgonomonadaceae</taxon>
        <taxon>Dysgonomonas</taxon>
    </lineage>
</organism>
<dbReference type="SUPFAM" id="SSF48452">
    <property type="entry name" value="TPR-like"/>
    <property type="match status" value="1"/>
</dbReference>
<dbReference type="InterPro" id="IPR012944">
    <property type="entry name" value="SusD_RagB_dom"/>
</dbReference>
<comment type="caution">
    <text evidence="8">The sequence shown here is derived from an EMBL/GenBank/DDBJ whole genome shotgun (WGS) entry which is preliminary data.</text>
</comment>